<name>A0A6L8RJ02_9ACTN</name>
<evidence type="ECO:0000313" key="2">
    <source>
        <dbReference type="Proteomes" id="UP000481598"/>
    </source>
</evidence>
<comment type="caution">
    <text evidence="1">The sequence shown here is derived from an EMBL/GenBank/DDBJ whole genome shotgun (WGS) entry which is preliminary data.</text>
</comment>
<dbReference type="RefSeq" id="WP_161156681.1">
    <property type="nucleotide sequence ID" value="NZ_WWSY01000019.1"/>
</dbReference>
<proteinExistence type="predicted"/>
<dbReference type="NCBIfam" id="NF007714">
    <property type="entry name" value="PRK10410.1-2"/>
    <property type="match status" value="1"/>
</dbReference>
<gene>
    <name evidence="1" type="ORF">GT635_00860</name>
</gene>
<dbReference type="Pfam" id="PF11756">
    <property type="entry name" value="YgbA_NO"/>
    <property type="match status" value="1"/>
</dbReference>
<organism evidence="1 2">
    <name type="scientific">Collinsella aerofaciens</name>
    <dbReference type="NCBI Taxonomy" id="74426"/>
    <lineage>
        <taxon>Bacteria</taxon>
        <taxon>Bacillati</taxon>
        <taxon>Actinomycetota</taxon>
        <taxon>Coriobacteriia</taxon>
        <taxon>Coriobacteriales</taxon>
        <taxon>Coriobacteriaceae</taxon>
        <taxon>Collinsella</taxon>
    </lineage>
</organism>
<dbReference type="Proteomes" id="UP000481598">
    <property type="component" value="Unassembled WGS sequence"/>
</dbReference>
<dbReference type="InterPro" id="IPR020483">
    <property type="entry name" value="Uncharacterised_YgbA"/>
</dbReference>
<protein>
    <submittedName>
        <fullName evidence="1">Nitrous oxide-stimulated promoter family protein</fullName>
    </submittedName>
</protein>
<dbReference type="EMBL" id="WWTB01000002">
    <property type="protein sequence ID" value="MZJ85022.1"/>
    <property type="molecule type" value="Genomic_DNA"/>
</dbReference>
<reference evidence="1 2" key="1">
    <citation type="journal article" date="2019" name="Nat. Med.">
        <title>A library of human gut bacterial isolates paired with longitudinal multiomics data enables mechanistic microbiome research.</title>
        <authorList>
            <person name="Poyet M."/>
            <person name="Groussin M."/>
            <person name="Gibbons S.M."/>
            <person name="Avila-Pacheco J."/>
            <person name="Jiang X."/>
            <person name="Kearney S.M."/>
            <person name="Perrotta A.R."/>
            <person name="Berdy B."/>
            <person name="Zhao S."/>
            <person name="Lieberman T.D."/>
            <person name="Swanson P.K."/>
            <person name="Smith M."/>
            <person name="Roesemann S."/>
            <person name="Alexander J.E."/>
            <person name="Rich S.A."/>
            <person name="Livny J."/>
            <person name="Vlamakis H."/>
            <person name="Clish C."/>
            <person name="Bullock K."/>
            <person name="Deik A."/>
            <person name="Scott J."/>
            <person name="Pierce K.A."/>
            <person name="Xavier R.J."/>
            <person name="Alm E.J."/>
        </authorList>
    </citation>
    <scope>NUCLEOTIDE SEQUENCE [LARGE SCALE GENOMIC DNA]</scope>
    <source>
        <strain evidence="1 2">BIOML-A10</strain>
    </source>
</reference>
<evidence type="ECO:0000313" key="1">
    <source>
        <dbReference type="EMBL" id="MZJ85022.1"/>
    </source>
</evidence>
<accession>A0A6L8RJ02</accession>
<dbReference type="AlphaFoldDB" id="A0A6L8RJ02"/>
<sequence>MARPVDTPELARKREREAQMVSQMIALWCRGHHGGGRAVEQVGDDEPVRVKLGLRTITLCPECAELQKYAIARIEHCPHMGTKTFCSACPSHCYRPAMREKIREVMRWSGPRMIRYRPITAVRHAMVTVQAKRAAARNK</sequence>